<reference evidence="2" key="1">
    <citation type="journal article" date="2005" name="Environ. Microbiol.">
        <title>Aerobic anoxygenic photosynthesis genes and operons in uncultured bacteria in the Delaware River.</title>
        <authorList>
            <person name="Waidner L.A."/>
            <person name="Kirchman D.L."/>
        </authorList>
    </citation>
    <scope>NUCLEOTIDE SEQUENCE</scope>
</reference>
<evidence type="ECO:0000313" key="2">
    <source>
        <dbReference type="EMBL" id="AAX48154.1"/>
    </source>
</evidence>
<keyword evidence="1" id="KW-1133">Transmembrane helix</keyword>
<name>Q58PS7_9PROT</name>
<feature type="transmembrane region" description="Helical" evidence="1">
    <location>
        <begin position="20"/>
        <end position="39"/>
    </location>
</feature>
<dbReference type="InterPro" id="IPR017495">
    <property type="entry name" value="PuhC"/>
</dbReference>
<dbReference type="EMBL" id="AY912081">
    <property type="protein sequence ID" value="AAX48154.1"/>
    <property type="molecule type" value="Genomic_DNA"/>
</dbReference>
<sequence>MSVTYTRPSDDPDKIPAPLLRAILALVVASVILVAYSVYSGRDHAGVPKAADVVQERSIILQGGGAQAVRVLATDGTVLMDMPHGGFITVIQNAMERARLTAGVDKLLPLRIVRYANGRLSVVDDHSGWSAELGAFGSDNRAAFERLMSQN</sequence>
<proteinExistence type="predicted"/>
<keyword evidence="1" id="KW-0812">Transmembrane</keyword>
<accession>Q58PS7</accession>
<evidence type="ECO:0000256" key="1">
    <source>
        <dbReference type="SAM" id="Phobius"/>
    </source>
</evidence>
<gene>
    <name evidence="2" type="ORF">DelRiverFos13D03.11</name>
</gene>
<dbReference type="NCBIfam" id="TIGR03054">
    <property type="entry name" value="photo_alph_chp1"/>
    <property type="match status" value="1"/>
</dbReference>
<organism evidence="2">
    <name type="scientific">uncultured proteobacterium DelRiverFos13D03</name>
    <dbReference type="NCBI Taxonomy" id="311564"/>
    <lineage>
        <taxon>Bacteria</taxon>
        <taxon>Pseudomonadati</taxon>
        <taxon>Pseudomonadota</taxon>
        <taxon>environmental samples</taxon>
    </lineage>
</organism>
<dbReference type="AlphaFoldDB" id="Q58PS7"/>
<protein>
    <submittedName>
        <fullName evidence="2">Hypothetical membrane protein</fullName>
    </submittedName>
</protein>
<keyword evidence="1" id="KW-0472">Membrane</keyword>